<dbReference type="STRING" id="1193729.A1OE_1358"/>
<proteinExistence type="predicted"/>
<protein>
    <submittedName>
        <fullName evidence="1">Uncharacterized protein</fullName>
    </submittedName>
</protein>
<accession>K7YIU2</accession>
<dbReference type="AlphaFoldDB" id="K7YIU2"/>
<keyword evidence="2" id="KW-1185">Reference proteome</keyword>
<organism evidence="1 2">
    <name type="scientific">Candidatus Endolissoclinum faulkneri L2</name>
    <dbReference type="NCBI Taxonomy" id="1193729"/>
    <lineage>
        <taxon>Bacteria</taxon>
        <taxon>Pseudomonadati</taxon>
        <taxon>Pseudomonadota</taxon>
        <taxon>Alphaproteobacteria</taxon>
        <taxon>Rhodospirillales</taxon>
        <taxon>Rhodospirillaceae</taxon>
        <taxon>Candidatus Endolissoclinum</taxon>
    </lineage>
</organism>
<reference evidence="1 2" key="1">
    <citation type="journal article" date="2012" name="Proc. Natl. Acad. Sci. U.S.A.">
        <title>Genome streamlining and chemical defense in a coral reef symbiosis.</title>
        <authorList>
            <person name="Kwan J.C."/>
            <person name="Donia M.S."/>
            <person name="Han A.W."/>
            <person name="Hirose E."/>
            <person name="Haygood M.G."/>
            <person name="Schmidt E.W."/>
        </authorList>
    </citation>
    <scope>NUCLEOTIDE SEQUENCE [LARGE SCALE GENOMIC DNA]</scope>
    <source>
        <strain evidence="1 2">L2</strain>
    </source>
</reference>
<name>K7YIU2_9PROT</name>
<dbReference type="HOGENOM" id="CLU_3306470_0_0_5"/>
<sequence>MKVTLVREKKKTAKIQSNTIIKLKVMINKINKFYHINNL</sequence>
<evidence type="ECO:0000313" key="2">
    <source>
        <dbReference type="Proteomes" id="UP000010077"/>
    </source>
</evidence>
<dbReference type="KEGG" id="thal:A1OE_1358"/>
<dbReference type="EMBL" id="CP003539">
    <property type="protein sequence ID" value="AFX99530.1"/>
    <property type="molecule type" value="Genomic_DNA"/>
</dbReference>
<evidence type="ECO:0000313" key="1">
    <source>
        <dbReference type="EMBL" id="AFX99530.1"/>
    </source>
</evidence>
<gene>
    <name evidence="1" type="ORF">A1OE_1358</name>
</gene>
<dbReference type="Proteomes" id="UP000010077">
    <property type="component" value="Chromosome"/>
</dbReference>